<evidence type="ECO:0000256" key="8">
    <source>
        <dbReference type="ARBA" id="ARBA00023012"/>
    </source>
</evidence>
<dbReference type="PANTHER" id="PTHR43711:SF1">
    <property type="entry name" value="HISTIDINE KINASE 1"/>
    <property type="match status" value="1"/>
</dbReference>
<gene>
    <name evidence="16" type="ORF">MoryE10_24900</name>
</gene>
<keyword evidence="3" id="KW-0597">Phosphoprotein</keyword>
<dbReference type="CDD" id="cd00130">
    <property type="entry name" value="PAS"/>
    <property type="match status" value="2"/>
</dbReference>
<dbReference type="InterPro" id="IPR050736">
    <property type="entry name" value="Sensor_HK_Regulatory"/>
</dbReference>
<dbReference type="CDD" id="cd06225">
    <property type="entry name" value="HAMP"/>
    <property type="match status" value="1"/>
</dbReference>
<dbReference type="FunFam" id="3.30.450.20:FF:000060">
    <property type="entry name" value="Sensor protein FixL"/>
    <property type="match status" value="1"/>
</dbReference>
<dbReference type="PROSITE" id="PS50109">
    <property type="entry name" value="HIS_KIN"/>
    <property type="match status" value="1"/>
</dbReference>
<evidence type="ECO:0000259" key="13">
    <source>
        <dbReference type="PROSITE" id="PS50112"/>
    </source>
</evidence>
<dbReference type="InterPro" id="IPR013656">
    <property type="entry name" value="PAS_4"/>
</dbReference>
<evidence type="ECO:0000256" key="11">
    <source>
        <dbReference type="SAM" id="Coils"/>
    </source>
</evidence>
<dbReference type="Pfam" id="PF00512">
    <property type="entry name" value="HisKA"/>
    <property type="match status" value="1"/>
</dbReference>
<evidence type="ECO:0000256" key="7">
    <source>
        <dbReference type="ARBA" id="ARBA00022840"/>
    </source>
</evidence>
<dbReference type="InterPro" id="IPR001610">
    <property type="entry name" value="PAC"/>
</dbReference>
<evidence type="ECO:0000313" key="17">
    <source>
        <dbReference type="Proteomes" id="UP000824988"/>
    </source>
</evidence>
<keyword evidence="6" id="KW-0418">Kinase</keyword>
<feature type="domain" description="PAC" evidence="14">
    <location>
        <begin position="604"/>
        <end position="656"/>
    </location>
</feature>
<dbReference type="FunFam" id="3.30.565.10:FF:000006">
    <property type="entry name" value="Sensor histidine kinase WalK"/>
    <property type="match status" value="1"/>
</dbReference>
<evidence type="ECO:0000256" key="3">
    <source>
        <dbReference type="ARBA" id="ARBA00022553"/>
    </source>
</evidence>
<dbReference type="SMART" id="SM00304">
    <property type="entry name" value="HAMP"/>
    <property type="match status" value="1"/>
</dbReference>
<dbReference type="PANTHER" id="PTHR43711">
    <property type="entry name" value="TWO-COMPONENT HISTIDINE KINASE"/>
    <property type="match status" value="1"/>
</dbReference>
<dbReference type="InterPro" id="IPR005467">
    <property type="entry name" value="His_kinase_dom"/>
</dbReference>
<dbReference type="SMART" id="SM00086">
    <property type="entry name" value="PAC"/>
    <property type="match status" value="2"/>
</dbReference>
<dbReference type="KEGG" id="moz:MoryE10_24900"/>
<dbReference type="GO" id="GO:0005886">
    <property type="term" value="C:plasma membrane"/>
    <property type="evidence" value="ECO:0007669"/>
    <property type="project" value="UniProtKB-ARBA"/>
</dbReference>
<evidence type="ECO:0000259" key="15">
    <source>
        <dbReference type="PROSITE" id="PS50885"/>
    </source>
</evidence>
<dbReference type="Pfam" id="PF00672">
    <property type="entry name" value="HAMP"/>
    <property type="match status" value="1"/>
</dbReference>
<evidence type="ECO:0000256" key="9">
    <source>
        <dbReference type="ARBA" id="ARBA00059827"/>
    </source>
</evidence>
<dbReference type="GO" id="GO:0005524">
    <property type="term" value="F:ATP binding"/>
    <property type="evidence" value="ECO:0007669"/>
    <property type="project" value="UniProtKB-KW"/>
</dbReference>
<dbReference type="CDD" id="cd00082">
    <property type="entry name" value="HisKA"/>
    <property type="match status" value="1"/>
</dbReference>
<dbReference type="PROSITE" id="PS50112">
    <property type="entry name" value="PAS"/>
    <property type="match status" value="2"/>
</dbReference>
<dbReference type="PROSITE" id="PS50885">
    <property type="entry name" value="HAMP"/>
    <property type="match status" value="1"/>
</dbReference>
<dbReference type="CDD" id="cd00075">
    <property type="entry name" value="HATPase"/>
    <property type="match status" value="1"/>
</dbReference>
<feature type="domain" description="PAS" evidence="13">
    <location>
        <begin position="537"/>
        <end position="589"/>
    </location>
</feature>
<dbReference type="SMART" id="SM00091">
    <property type="entry name" value="PAS"/>
    <property type="match status" value="2"/>
</dbReference>
<dbReference type="Proteomes" id="UP000824988">
    <property type="component" value="Chromosome"/>
</dbReference>
<keyword evidence="17" id="KW-1185">Reference proteome</keyword>
<dbReference type="Pfam" id="PF08448">
    <property type="entry name" value="PAS_4"/>
    <property type="match status" value="1"/>
</dbReference>
<dbReference type="InterPro" id="IPR000014">
    <property type="entry name" value="PAS"/>
</dbReference>
<dbReference type="EC" id="2.7.13.3" evidence="2"/>
<keyword evidence="7" id="KW-0067">ATP-binding</keyword>
<dbReference type="GO" id="GO:0000155">
    <property type="term" value="F:phosphorelay sensor kinase activity"/>
    <property type="evidence" value="ECO:0007669"/>
    <property type="project" value="InterPro"/>
</dbReference>
<keyword evidence="5" id="KW-0547">Nucleotide-binding</keyword>
<dbReference type="InterPro" id="IPR003594">
    <property type="entry name" value="HATPase_dom"/>
</dbReference>
<evidence type="ECO:0000256" key="10">
    <source>
        <dbReference type="ARBA" id="ARBA00070616"/>
    </source>
</evidence>
<sequence>MKRITHKLILALLVTALLPLGLVMVGDYRQTREQLTREILHRVRAIADARIQRVESYTETKRQEITALAETPTVGEALAAYKLAFSQGGLGGEAYRQADAHYGRLLAAYREVFDYYDLFLIAPNGDIVYSSAKESDLGGNLFSDDFDNRQLRHAVTGALSTLSSGLSDLQYYAPSRDIAFFSAAPVIGQDDVAGALALQLRKEDLFDLVADYRELGRKGDVQLAMADGDGAVLVAPSRFDPNAAFKRRVAAVKEAPQPPLLAALSGADGDGLYVPDDAPPHLAAWRYLPSLRLAMAISIDAEEALAPVTALQRQMLGTGLIVVLTVLLLSRLLAQAIADPIKRLKAASEAVTAGDLTYRANIAGEDETASLALSFNHMVDKLQSNQAALQQEMQTQVQLTERLTEAELAARENEAQLRLIFDSTAEAIVSIDAQGLIVAANAAVETTFGYTAAELLGRNVTVLMPEPHQSRHDGYLAHYHNTGVAKVLGQTRELLGRRKDGTQFPVELSVRPVTHGGAIAFTALIRDITERSRTETRLRILSAAVEQSPSMIYIADKQGIIEYANPEMCRAAGRSAEELIGSAAKLIEPAGEDLWHTVLSKEVWQGQYRNVIANGDERWFLASVAPIFGSDGDISHIVAVAEDITGIKLAQQELKQAKEQADAASRAKSEFLSRMSHELRTPLNAIIGFAQLMDDPDEPLSESQRENIDEISGAGRQLLKMINEVLELSQLESGQSALYMEALALDDVLAEAANLVEPLAEARHVLIEVKLTECATWTVWADRQRLEQCLIKLLSNAIKYSRERDTVTVHCSLQQGRARLAVTDQGPGISPEQMPRLFQPFENFDDDQWETEDSGVGLAVTQRYMELMGGRIEVDSQPERGSTFTLVLPLTPAEPHDA</sequence>
<dbReference type="PROSITE" id="PS50113">
    <property type="entry name" value="PAC"/>
    <property type="match status" value="2"/>
</dbReference>
<evidence type="ECO:0000256" key="2">
    <source>
        <dbReference type="ARBA" id="ARBA00012438"/>
    </source>
</evidence>
<feature type="domain" description="PAC" evidence="14">
    <location>
        <begin position="490"/>
        <end position="540"/>
    </location>
</feature>
<dbReference type="AlphaFoldDB" id="A0A8D4VSU2"/>
<dbReference type="SMART" id="SM00388">
    <property type="entry name" value="HisKA"/>
    <property type="match status" value="1"/>
</dbReference>
<dbReference type="SMART" id="SM00387">
    <property type="entry name" value="HATPase_c"/>
    <property type="match status" value="1"/>
</dbReference>
<dbReference type="InterPro" id="IPR003661">
    <property type="entry name" value="HisK_dim/P_dom"/>
</dbReference>
<dbReference type="Pfam" id="PF13426">
    <property type="entry name" value="PAS_9"/>
    <property type="match status" value="1"/>
</dbReference>
<accession>A0A8D4VSU2</accession>
<dbReference type="InterPro" id="IPR003660">
    <property type="entry name" value="HAMP_dom"/>
</dbReference>
<evidence type="ECO:0000259" key="14">
    <source>
        <dbReference type="PROSITE" id="PS50113"/>
    </source>
</evidence>
<comment type="catalytic activity">
    <reaction evidence="1">
        <text>ATP + protein L-histidine = ADP + protein N-phospho-L-histidine.</text>
        <dbReference type="EC" id="2.7.13.3"/>
    </reaction>
</comment>
<feature type="domain" description="Histidine kinase" evidence="12">
    <location>
        <begin position="674"/>
        <end position="892"/>
    </location>
</feature>
<feature type="domain" description="PAS" evidence="13">
    <location>
        <begin position="413"/>
        <end position="466"/>
    </location>
</feature>
<dbReference type="Pfam" id="PF02518">
    <property type="entry name" value="HATPase_c"/>
    <property type="match status" value="1"/>
</dbReference>
<evidence type="ECO:0000313" key="16">
    <source>
        <dbReference type="EMBL" id="BBL71884.1"/>
    </source>
</evidence>
<reference evidence="16" key="1">
    <citation type="submission" date="2019-06" db="EMBL/GenBank/DDBJ databases">
        <title>Complete genome sequence of Methylogaea oryzae strain JCM16910.</title>
        <authorList>
            <person name="Asakawa S."/>
        </authorList>
    </citation>
    <scope>NUCLEOTIDE SEQUENCE</scope>
    <source>
        <strain evidence="16">E10</strain>
    </source>
</reference>
<evidence type="ECO:0000256" key="5">
    <source>
        <dbReference type="ARBA" id="ARBA00022741"/>
    </source>
</evidence>
<keyword evidence="11" id="KW-0175">Coiled coil</keyword>
<evidence type="ECO:0000256" key="4">
    <source>
        <dbReference type="ARBA" id="ARBA00022679"/>
    </source>
</evidence>
<keyword evidence="8" id="KW-0902">Two-component regulatory system</keyword>
<dbReference type="NCBIfam" id="TIGR00229">
    <property type="entry name" value="sensory_box"/>
    <property type="match status" value="2"/>
</dbReference>
<dbReference type="RefSeq" id="WP_221047239.1">
    <property type="nucleotide sequence ID" value="NZ_AP019782.1"/>
</dbReference>
<evidence type="ECO:0000259" key="12">
    <source>
        <dbReference type="PROSITE" id="PS50109"/>
    </source>
</evidence>
<name>A0A8D4VSU2_9GAMM</name>
<keyword evidence="4" id="KW-0808">Transferase</keyword>
<feature type="coiled-coil region" evidence="11">
    <location>
        <begin position="647"/>
        <end position="674"/>
    </location>
</feature>
<dbReference type="InterPro" id="IPR000700">
    <property type="entry name" value="PAS-assoc_C"/>
</dbReference>
<evidence type="ECO:0000256" key="6">
    <source>
        <dbReference type="ARBA" id="ARBA00022777"/>
    </source>
</evidence>
<protein>
    <recommendedName>
        <fullName evidence="10">Sensor protein FixL</fullName>
        <ecNumber evidence="2">2.7.13.3</ecNumber>
    </recommendedName>
</protein>
<feature type="domain" description="HAMP" evidence="15">
    <location>
        <begin position="335"/>
        <end position="387"/>
    </location>
</feature>
<comment type="function">
    <text evidence="9">Putative oxygen sensor; modulates the activity of FixJ, a transcriptional activator of nitrogen fixation fixK gene. FixL probably acts as a kinase that phosphorylates FixJ.</text>
</comment>
<dbReference type="EMBL" id="AP019782">
    <property type="protein sequence ID" value="BBL71884.1"/>
    <property type="molecule type" value="Genomic_DNA"/>
</dbReference>
<organism evidence="16 17">
    <name type="scientific">Methylogaea oryzae</name>
    <dbReference type="NCBI Taxonomy" id="1295382"/>
    <lineage>
        <taxon>Bacteria</taxon>
        <taxon>Pseudomonadati</taxon>
        <taxon>Pseudomonadota</taxon>
        <taxon>Gammaproteobacteria</taxon>
        <taxon>Methylococcales</taxon>
        <taxon>Methylococcaceae</taxon>
        <taxon>Methylogaea</taxon>
    </lineage>
</organism>
<evidence type="ECO:0000256" key="1">
    <source>
        <dbReference type="ARBA" id="ARBA00000085"/>
    </source>
</evidence>
<proteinExistence type="predicted"/>